<protein>
    <submittedName>
        <fullName evidence="1">Uncharacterized protein</fullName>
    </submittedName>
</protein>
<reference evidence="1" key="1">
    <citation type="journal article" date="2015" name="Nature">
        <title>Complex archaea that bridge the gap between prokaryotes and eukaryotes.</title>
        <authorList>
            <person name="Spang A."/>
            <person name="Saw J.H."/>
            <person name="Jorgensen S.L."/>
            <person name="Zaremba-Niedzwiedzka K."/>
            <person name="Martijn J."/>
            <person name="Lind A.E."/>
            <person name="van Eijk R."/>
            <person name="Schleper C."/>
            <person name="Guy L."/>
            <person name="Ettema T.J."/>
        </authorList>
    </citation>
    <scope>NUCLEOTIDE SEQUENCE</scope>
</reference>
<name>A0A0F9P9T6_9ZZZZ</name>
<comment type="caution">
    <text evidence="1">The sequence shown here is derived from an EMBL/GenBank/DDBJ whole genome shotgun (WGS) entry which is preliminary data.</text>
</comment>
<dbReference type="EMBL" id="LAZR01002548">
    <property type="protein sequence ID" value="KKN28610.1"/>
    <property type="molecule type" value="Genomic_DNA"/>
</dbReference>
<proteinExistence type="predicted"/>
<sequence>MKIKCNSCLENKEEYVSGICKECSDKMDEHITL</sequence>
<accession>A0A0F9P9T6</accession>
<evidence type="ECO:0000313" key="1">
    <source>
        <dbReference type="EMBL" id="KKN28610.1"/>
    </source>
</evidence>
<dbReference type="AlphaFoldDB" id="A0A0F9P9T6"/>
<gene>
    <name evidence="1" type="ORF">LCGC14_0852550</name>
</gene>
<organism evidence="1">
    <name type="scientific">marine sediment metagenome</name>
    <dbReference type="NCBI Taxonomy" id="412755"/>
    <lineage>
        <taxon>unclassified sequences</taxon>
        <taxon>metagenomes</taxon>
        <taxon>ecological metagenomes</taxon>
    </lineage>
</organism>